<evidence type="ECO:0000256" key="2">
    <source>
        <dbReference type="ARBA" id="ARBA00022908"/>
    </source>
</evidence>
<dbReference type="Pfam" id="PF00589">
    <property type="entry name" value="Phage_integrase"/>
    <property type="match status" value="1"/>
</dbReference>
<feature type="domain" description="Core-binding (CB)" evidence="8">
    <location>
        <begin position="72"/>
        <end position="163"/>
    </location>
</feature>
<protein>
    <submittedName>
        <fullName evidence="9">Site-specific recombinase XerD</fullName>
    </submittedName>
</protein>
<dbReference type="InterPro" id="IPR010998">
    <property type="entry name" value="Integrase_recombinase_N"/>
</dbReference>
<keyword evidence="3 5" id="KW-0238">DNA-binding</keyword>
<reference evidence="9 10" key="1">
    <citation type="submission" date="2016-10" db="EMBL/GenBank/DDBJ databases">
        <authorList>
            <person name="de Groot N.N."/>
        </authorList>
    </citation>
    <scope>NUCLEOTIDE SEQUENCE [LARGE SCALE GENOMIC DNA]</scope>
    <source>
        <strain evidence="9 10">DSM 9236</strain>
    </source>
</reference>
<dbReference type="RefSeq" id="WP_093913392.1">
    <property type="nucleotide sequence ID" value="NZ_FONL01000007.1"/>
</dbReference>
<dbReference type="EMBL" id="FONL01000007">
    <property type="protein sequence ID" value="SFE46646.1"/>
    <property type="molecule type" value="Genomic_DNA"/>
</dbReference>
<proteinExistence type="inferred from homology"/>
<dbReference type="CDD" id="cd01189">
    <property type="entry name" value="INT_ICEBs1_C_like"/>
    <property type="match status" value="1"/>
</dbReference>
<dbReference type="GO" id="GO:0003677">
    <property type="term" value="F:DNA binding"/>
    <property type="evidence" value="ECO:0007669"/>
    <property type="project" value="UniProtKB-UniRule"/>
</dbReference>
<comment type="similarity">
    <text evidence="1">Belongs to the 'phage' integrase family.</text>
</comment>
<feature type="domain" description="Tyr recombinase" evidence="7">
    <location>
        <begin position="186"/>
        <end position="398"/>
    </location>
</feature>
<evidence type="ECO:0000256" key="5">
    <source>
        <dbReference type="PROSITE-ProRule" id="PRU01248"/>
    </source>
</evidence>
<dbReference type="PANTHER" id="PTHR30349:SF64">
    <property type="entry name" value="PROPHAGE INTEGRASE INTD-RELATED"/>
    <property type="match status" value="1"/>
</dbReference>
<dbReference type="Proteomes" id="UP000198896">
    <property type="component" value="Unassembled WGS sequence"/>
</dbReference>
<dbReference type="GO" id="GO:0015074">
    <property type="term" value="P:DNA integration"/>
    <property type="evidence" value="ECO:0007669"/>
    <property type="project" value="UniProtKB-KW"/>
</dbReference>
<dbReference type="PROSITE" id="PS51900">
    <property type="entry name" value="CB"/>
    <property type="match status" value="1"/>
</dbReference>
<sequence>MPGHKKPLDPDLLANTGKCKWRLYVSNKFRADGKPNRISQTIGPCSEAQADKKLQELYLEFTKKPPQNANRIRFDQFAEIWLERRRNAISPNTFSGYRNALDSRLIPYFGHIRLNKISADIITDYLNDLKADGERLDNHSGDIAPATIFWYFRILRTMFNKAKEWNYITHNPIDDIPKDKRPRPNYKVKPILEDHQLGILLQKLFELKENGTNVKNQLFFYLALITGARSGELIALTWNDINFDTMQITISKDIYTEHNQTRIQNRTKGMETRTVYCDDFCISLLRKHKTYQTEWLHSRKIENPNQYIFLKRTVKKSRQPEAELPSRSSFHHFMRSFLKKNGLPSIDVHGFRRMAASYSVNNQVPLTTVQTMLGHKSLSTTMIYLRTLNASRKEGVEALSNTYQQLMDRKKDDKPEDDSPKP</sequence>
<keyword evidence="4" id="KW-0233">DNA recombination</keyword>
<dbReference type="OrthoDB" id="9769726at2"/>
<keyword evidence="2" id="KW-0229">DNA integration</keyword>
<dbReference type="PANTHER" id="PTHR30349">
    <property type="entry name" value="PHAGE INTEGRASE-RELATED"/>
    <property type="match status" value="1"/>
</dbReference>
<feature type="region of interest" description="Disordered" evidence="6">
    <location>
        <begin position="403"/>
        <end position="422"/>
    </location>
</feature>
<dbReference type="Gene3D" id="1.10.150.130">
    <property type="match status" value="1"/>
</dbReference>
<evidence type="ECO:0000256" key="4">
    <source>
        <dbReference type="ARBA" id="ARBA00023172"/>
    </source>
</evidence>
<evidence type="ECO:0000313" key="9">
    <source>
        <dbReference type="EMBL" id="SFE46646.1"/>
    </source>
</evidence>
<dbReference type="InterPro" id="IPR002104">
    <property type="entry name" value="Integrase_catalytic"/>
</dbReference>
<evidence type="ECO:0000259" key="8">
    <source>
        <dbReference type="PROSITE" id="PS51900"/>
    </source>
</evidence>
<dbReference type="Gene3D" id="1.10.443.10">
    <property type="entry name" value="Intergrase catalytic core"/>
    <property type="match status" value="1"/>
</dbReference>
<dbReference type="GO" id="GO:0006310">
    <property type="term" value="P:DNA recombination"/>
    <property type="evidence" value="ECO:0007669"/>
    <property type="project" value="UniProtKB-KW"/>
</dbReference>
<evidence type="ECO:0000256" key="6">
    <source>
        <dbReference type="SAM" id="MobiDB-lite"/>
    </source>
</evidence>
<dbReference type="InterPro" id="IPR044068">
    <property type="entry name" value="CB"/>
</dbReference>
<dbReference type="InterPro" id="IPR011010">
    <property type="entry name" value="DNA_brk_join_enz"/>
</dbReference>
<evidence type="ECO:0000313" key="10">
    <source>
        <dbReference type="Proteomes" id="UP000198896"/>
    </source>
</evidence>
<dbReference type="Pfam" id="PF14659">
    <property type="entry name" value="Phage_int_SAM_3"/>
    <property type="match status" value="1"/>
</dbReference>
<dbReference type="InterPro" id="IPR004107">
    <property type="entry name" value="Integrase_SAM-like_N"/>
</dbReference>
<dbReference type="SUPFAM" id="SSF56349">
    <property type="entry name" value="DNA breaking-rejoining enzymes"/>
    <property type="match status" value="1"/>
</dbReference>
<dbReference type="InterPro" id="IPR050090">
    <property type="entry name" value="Tyrosine_recombinase_XerCD"/>
</dbReference>
<feature type="compositionally biased region" description="Basic and acidic residues" evidence="6">
    <location>
        <begin position="407"/>
        <end position="422"/>
    </location>
</feature>
<evidence type="ECO:0000256" key="1">
    <source>
        <dbReference type="ARBA" id="ARBA00008857"/>
    </source>
</evidence>
<dbReference type="AlphaFoldDB" id="A0A1I2AS30"/>
<evidence type="ECO:0000259" key="7">
    <source>
        <dbReference type="PROSITE" id="PS51898"/>
    </source>
</evidence>
<dbReference type="InterPro" id="IPR013762">
    <property type="entry name" value="Integrase-like_cat_sf"/>
</dbReference>
<dbReference type="STRING" id="1123323.SAMN05216245_1076"/>
<dbReference type="PROSITE" id="PS51898">
    <property type="entry name" value="TYR_RECOMBINASE"/>
    <property type="match status" value="1"/>
</dbReference>
<accession>A0A1I2AS30</accession>
<name>A0A1I2AS30_9FIRM</name>
<evidence type="ECO:0000256" key="3">
    <source>
        <dbReference type="ARBA" id="ARBA00023125"/>
    </source>
</evidence>
<gene>
    <name evidence="9" type="ORF">SAMN05216245_1076</name>
</gene>
<organism evidence="9 10">
    <name type="scientific">Succiniclasticum ruminis DSM 9236</name>
    <dbReference type="NCBI Taxonomy" id="1123323"/>
    <lineage>
        <taxon>Bacteria</taxon>
        <taxon>Bacillati</taxon>
        <taxon>Bacillota</taxon>
        <taxon>Negativicutes</taxon>
        <taxon>Acidaminococcales</taxon>
        <taxon>Acidaminococcaceae</taxon>
        <taxon>Succiniclasticum</taxon>
    </lineage>
</organism>
<keyword evidence="10" id="KW-1185">Reference proteome</keyword>